<dbReference type="SUPFAM" id="SSF103473">
    <property type="entry name" value="MFS general substrate transporter"/>
    <property type="match status" value="1"/>
</dbReference>
<dbReference type="PROSITE" id="PS50850">
    <property type="entry name" value="MFS"/>
    <property type="match status" value="1"/>
</dbReference>
<dbReference type="InterPro" id="IPR036259">
    <property type="entry name" value="MFS_trans_sf"/>
</dbReference>
<dbReference type="EMBL" id="PJEX01001507">
    <property type="protein sequence ID" value="TKW48194.1"/>
    <property type="molecule type" value="Genomic_DNA"/>
</dbReference>
<keyword evidence="9" id="KW-1185">Reference proteome</keyword>
<evidence type="ECO:0000256" key="5">
    <source>
        <dbReference type="SAM" id="MobiDB-lite"/>
    </source>
</evidence>
<gene>
    <name evidence="8" type="ORF">CTA1_12532</name>
</gene>
<evidence type="ECO:0000313" key="8">
    <source>
        <dbReference type="EMBL" id="TKW48194.1"/>
    </source>
</evidence>
<feature type="domain" description="Major facilitator superfamily (MFS) profile" evidence="7">
    <location>
        <begin position="77"/>
        <end position="144"/>
    </location>
</feature>
<dbReference type="PANTHER" id="PTHR23502:SF64">
    <property type="entry name" value="TRANSPORTER, PUTATIVE (AFU_ORTHOLOGUE AFUA_3G11760)-RELATED"/>
    <property type="match status" value="1"/>
</dbReference>
<dbReference type="InterPro" id="IPR020846">
    <property type="entry name" value="MFS_dom"/>
</dbReference>
<reference evidence="8 9" key="1">
    <citation type="journal article" date="2019" name="PLoS ONE">
        <title>Comparative genome analysis indicates high evolutionary potential of pathogenicity genes in Colletotrichum tanaceti.</title>
        <authorList>
            <person name="Lelwala R.V."/>
            <person name="Korhonen P.K."/>
            <person name="Young N.D."/>
            <person name="Scott J.B."/>
            <person name="Ades P.A."/>
            <person name="Gasser R.B."/>
            <person name="Taylor P.W.J."/>
        </authorList>
    </citation>
    <scope>NUCLEOTIDE SEQUENCE [LARGE SCALE GENOMIC DNA]</scope>
    <source>
        <strain evidence="8">BRIP57314</strain>
    </source>
</reference>
<feature type="region of interest" description="Disordered" evidence="5">
    <location>
        <begin position="1"/>
        <end position="57"/>
    </location>
</feature>
<feature type="transmembrane region" description="Helical" evidence="6">
    <location>
        <begin position="76"/>
        <end position="99"/>
    </location>
</feature>
<comment type="subcellular location">
    <subcellularLocation>
        <location evidence="1">Membrane</location>
        <topology evidence="1">Multi-pass membrane protein</topology>
    </subcellularLocation>
</comment>
<sequence>MSREQHAGKPEPAGGDGLGSPVLAPATSNAEKDASILPAVDNDNENDNDDNNVGRRLSRQDTEAIYARFKPARKRLVTAVVACGGVASTVSSLLLLAAIPEIAADLGTTGSVVNVSNAVYVLFMGLSTLFWGPLSQVYGRKWVS</sequence>
<feature type="transmembrane region" description="Helical" evidence="6">
    <location>
        <begin position="119"/>
        <end position="139"/>
    </location>
</feature>
<evidence type="ECO:0000313" key="9">
    <source>
        <dbReference type="Proteomes" id="UP000310108"/>
    </source>
</evidence>
<dbReference type="GO" id="GO:0022857">
    <property type="term" value="F:transmembrane transporter activity"/>
    <property type="evidence" value="ECO:0007669"/>
    <property type="project" value="InterPro"/>
</dbReference>
<evidence type="ECO:0000256" key="4">
    <source>
        <dbReference type="ARBA" id="ARBA00023136"/>
    </source>
</evidence>
<evidence type="ECO:0000256" key="1">
    <source>
        <dbReference type="ARBA" id="ARBA00004141"/>
    </source>
</evidence>
<evidence type="ECO:0000256" key="3">
    <source>
        <dbReference type="ARBA" id="ARBA00022989"/>
    </source>
</evidence>
<accession>A0A4U6WZL3</accession>
<evidence type="ECO:0000256" key="2">
    <source>
        <dbReference type="ARBA" id="ARBA00022692"/>
    </source>
</evidence>
<dbReference type="GO" id="GO:0005886">
    <property type="term" value="C:plasma membrane"/>
    <property type="evidence" value="ECO:0007669"/>
    <property type="project" value="TreeGrafter"/>
</dbReference>
<keyword evidence="2 6" id="KW-0812">Transmembrane</keyword>
<keyword evidence="3 6" id="KW-1133">Transmembrane helix</keyword>
<dbReference type="PANTHER" id="PTHR23502">
    <property type="entry name" value="MAJOR FACILITATOR SUPERFAMILY"/>
    <property type="match status" value="1"/>
</dbReference>
<name>A0A4U6WZL3_9PEZI</name>
<evidence type="ECO:0000256" key="6">
    <source>
        <dbReference type="SAM" id="Phobius"/>
    </source>
</evidence>
<comment type="caution">
    <text evidence="8">The sequence shown here is derived from an EMBL/GenBank/DDBJ whole genome shotgun (WGS) entry which is preliminary data.</text>
</comment>
<evidence type="ECO:0000259" key="7">
    <source>
        <dbReference type="PROSITE" id="PS50850"/>
    </source>
</evidence>
<dbReference type="Gene3D" id="1.20.1720.10">
    <property type="entry name" value="Multidrug resistance protein D"/>
    <property type="match status" value="1"/>
</dbReference>
<organism evidence="8 9">
    <name type="scientific">Colletotrichum tanaceti</name>
    <dbReference type="NCBI Taxonomy" id="1306861"/>
    <lineage>
        <taxon>Eukaryota</taxon>
        <taxon>Fungi</taxon>
        <taxon>Dikarya</taxon>
        <taxon>Ascomycota</taxon>
        <taxon>Pezizomycotina</taxon>
        <taxon>Sordariomycetes</taxon>
        <taxon>Hypocreomycetidae</taxon>
        <taxon>Glomerellales</taxon>
        <taxon>Glomerellaceae</taxon>
        <taxon>Colletotrichum</taxon>
        <taxon>Colletotrichum destructivum species complex</taxon>
    </lineage>
</organism>
<keyword evidence="4 6" id="KW-0472">Membrane</keyword>
<dbReference type="STRING" id="1306861.A0A4U6WZL3"/>
<dbReference type="Proteomes" id="UP000310108">
    <property type="component" value="Unassembled WGS sequence"/>
</dbReference>
<dbReference type="AlphaFoldDB" id="A0A4U6WZL3"/>
<protein>
    <recommendedName>
        <fullName evidence="7">Major facilitator superfamily (MFS) profile domain-containing protein</fullName>
    </recommendedName>
</protein>
<proteinExistence type="predicted"/>